<comment type="caution">
    <text evidence="2">The sequence shown here is derived from an EMBL/GenBank/DDBJ whole genome shotgun (WGS) entry which is preliminary data.</text>
</comment>
<proteinExistence type="predicted"/>
<feature type="region of interest" description="Disordered" evidence="1">
    <location>
        <begin position="132"/>
        <end position="176"/>
    </location>
</feature>
<dbReference type="EMBL" id="JBBPEH010000014">
    <property type="protein sequence ID" value="KAK7530196.1"/>
    <property type="molecule type" value="Genomic_DNA"/>
</dbReference>
<name>A0ABR1L4Q1_9PEZI</name>
<feature type="region of interest" description="Disordered" evidence="1">
    <location>
        <begin position="189"/>
        <end position="211"/>
    </location>
</feature>
<dbReference type="Proteomes" id="UP001360953">
    <property type="component" value="Unassembled WGS sequence"/>
</dbReference>
<gene>
    <name evidence="2" type="ORF">J3D65DRAFT_662517</name>
</gene>
<evidence type="ECO:0000313" key="3">
    <source>
        <dbReference type="Proteomes" id="UP001360953"/>
    </source>
</evidence>
<protein>
    <submittedName>
        <fullName evidence="2">Uncharacterized protein</fullName>
    </submittedName>
</protein>
<keyword evidence="3" id="KW-1185">Reference proteome</keyword>
<dbReference type="GeneID" id="92035540"/>
<sequence>MTSIAATDHAAMPNLPGAARASALRRLNAVGIDNLIDDSIKPRQRLQTAARRIRVKLSQPDAPVISMDEYEEDLIFILDILAQTTMDYDQVKQDLVVEVRSRQLSSGLNPFKNVRELLVSDVKEVLRTYRGWEGQPNGTRKKRKSLENAASSSRRLRPRHRSSPSEKGKGENDAELDEIDIQEIAEVQNKPNEPNGTPALHEHGQTQNEPDELMRVTVFYPIRETADAQDDDTSLSLENVLGLANSAGNMLHRTAANTRINFKVLPVQSTDAAAADAAFGKADKLVKSLTHLQNLVPTTGEVMQVPTRKSPEVHLMAAVSEAWDTARQAMHEAAALNHQDNDAELDRAREAHAQYERAEFEWRRNMMARLAQMQLNNANATSGLVLSPKLKELFEPVLL</sequence>
<dbReference type="RefSeq" id="XP_066650435.1">
    <property type="nucleotide sequence ID" value="XM_066802634.1"/>
</dbReference>
<organism evidence="2 3">
    <name type="scientific">Phyllosticta citribraziliensis</name>
    <dbReference type="NCBI Taxonomy" id="989973"/>
    <lineage>
        <taxon>Eukaryota</taxon>
        <taxon>Fungi</taxon>
        <taxon>Dikarya</taxon>
        <taxon>Ascomycota</taxon>
        <taxon>Pezizomycotina</taxon>
        <taxon>Dothideomycetes</taxon>
        <taxon>Dothideomycetes incertae sedis</taxon>
        <taxon>Botryosphaeriales</taxon>
        <taxon>Phyllostictaceae</taxon>
        <taxon>Phyllosticta</taxon>
    </lineage>
</organism>
<evidence type="ECO:0000256" key="1">
    <source>
        <dbReference type="SAM" id="MobiDB-lite"/>
    </source>
</evidence>
<accession>A0ABR1L4Q1</accession>
<reference evidence="2 3" key="1">
    <citation type="submission" date="2024-04" db="EMBL/GenBank/DDBJ databases">
        <title>Phyllosticta paracitricarpa is synonymous to the EU quarantine fungus P. citricarpa based on phylogenomic analyses.</title>
        <authorList>
            <consortium name="Lawrence Berkeley National Laboratory"/>
            <person name="Van ingen-buijs V.A."/>
            <person name="Van westerhoven A.C."/>
            <person name="Haridas S."/>
            <person name="Skiadas P."/>
            <person name="Martin F."/>
            <person name="Groenewald J.Z."/>
            <person name="Crous P.W."/>
            <person name="Seidl M.F."/>
        </authorList>
    </citation>
    <scope>NUCLEOTIDE SEQUENCE [LARGE SCALE GENOMIC DNA]</scope>
    <source>
        <strain evidence="2 3">CPC 17464</strain>
    </source>
</reference>
<feature type="compositionally biased region" description="Basic and acidic residues" evidence="1">
    <location>
        <begin position="163"/>
        <end position="172"/>
    </location>
</feature>
<evidence type="ECO:0000313" key="2">
    <source>
        <dbReference type="EMBL" id="KAK7530196.1"/>
    </source>
</evidence>